<protein>
    <submittedName>
        <fullName evidence="1">Uncharacterized protein</fullName>
    </submittedName>
</protein>
<reference evidence="1" key="1">
    <citation type="submission" date="2017-07" db="EMBL/GenBank/DDBJ databases">
        <title>Taro Niue Genome Assembly and Annotation.</title>
        <authorList>
            <person name="Atibalentja N."/>
            <person name="Keating K."/>
            <person name="Fields C.J."/>
        </authorList>
    </citation>
    <scope>NUCLEOTIDE SEQUENCE</scope>
    <source>
        <strain evidence="1">Niue_2</strain>
        <tissue evidence="1">Leaf</tissue>
    </source>
</reference>
<name>A0A843XLI3_COLES</name>
<organism evidence="1 2">
    <name type="scientific">Colocasia esculenta</name>
    <name type="common">Wild taro</name>
    <name type="synonym">Arum esculentum</name>
    <dbReference type="NCBI Taxonomy" id="4460"/>
    <lineage>
        <taxon>Eukaryota</taxon>
        <taxon>Viridiplantae</taxon>
        <taxon>Streptophyta</taxon>
        <taxon>Embryophyta</taxon>
        <taxon>Tracheophyta</taxon>
        <taxon>Spermatophyta</taxon>
        <taxon>Magnoliopsida</taxon>
        <taxon>Liliopsida</taxon>
        <taxon>Araceae</taxon>
        <taxon>Aroideae</taxon>
        <taxon>Colocasieae</taxon>
        <taxon>Colocasia</taxon>
    </lineage>
</organism>
<accession>A0A843XLI3</accession>
<comment type="caution">
    <text evidence="1">The sequence shown here is derived from an EMBL/GenBank/DDBJ whole genome shotgun (WGS) entry which is preliminary data.</text>
</comment>
<dbReference type="AlphaFoldDB" id="A0A843XLI3"/>
<sequence length="150" mass="16599">MQVGFPLGVSISVYLLKHLIFLARNLKGLPGEVRGRGDAEDGVPVAVVPQAALAFSGRPQPVQQQQEKPQGPQPFPLFIQVAALSIRYFFCPFSPEKKPNFLCLFLPEHVSDAAKGLYGLMATSLHEDQKINSSFLLGIDERIGRDIRLW</sequence>
<keyword evidence="2" id="KW-1185">Reference proteome</keyword>
<evidence type="ECO:0000313" key="1">
    <source>
        <dbReference type="EMBL" id="MQM20608.1"/>
    </source>
</evidence>
<proteinExistence type="predicted"/>
<gene>
    <name evidence="1" type="ORF">Taro_053630</name>
</gene>
<dbReference type="EMBL" id="NMUH01009989">
    <property type="protein sequence ID" value="MQM20608.1"/>
    <property type="molecule type" value="Genomic_DNA"/>
</dbReference>
<dbReference type="Proteomes" id="UP000652761">
    <property type="component" value="Unassembled WGS sequence"/>
</dbReference>
<evidence type="ECO:0000313" key="2">
    <source>
        <dbReference type="Proteomes" id="UP000652761"/>
    </source>
</evidence>